<evidence type="ECO:0000256" key="8">
    <source>
        <dbReference type="ARBA" id="ARBA00022741"/>
    </source>
</evidence>
<evidence type="ECO:0000313" key="19">
    <source>
        <dbReference type="Proteomes" id="UP000001075"/>
    </source>
</evidence>
<feature type="domain" description="Pyruvate kinase barrel" evidence="16">
    <location>
        <begin position="26"/>
        <end position="166"/>
    </location>
</feature>
<reference evidence="18" key="3">
    <citation type="submission" date="2025-05" db="UniProtKB">
        <authorList>
            <consortium name="Ensembl"/>
        </authorList>
    </citation>
    <scope>IDENTIFICATION</scope>
</reference>
<reference evidence="17" key="2">
    <citation type="submission" date="2011-08" db="EMBL/GenBank/DDBJ databases">
        <title>The genomic sequence of the Chinese hamster ovary CHO-K1 cell line.</title>
        <authorList>
            <person name="Xu X."/>
            <person name="Nagarajan H."/>
            <person name="Lewis N.E."/>
            <person name="Pan S."/>
            <person name="Cai Z."/>
            <person name="Liu X."/>
            <person name="Chen W."/>
            <person name="Xie M."/>
            <person name="Wang W."/>
            <person name="Hammond S."/>
            <person name="Andersen M.R."/>
            <person name="Neff N."/>
            <person name="Passarelli B."/>
            <person name="Koh W."/>
            <person name="Fan C.H."/>
            <person name="Wang J."/>
            <person name="Gui Y."/>
            <person name="Lee K.H."/>
            <person name="Betenbaugh M.J."/>
            <person name="Quake S.R."/>
            <person name="Famili I."/>
            <person name="Palsson B.O."/>
            <person name="Wang J."/>
        </authorList>
    </citation>
    <scope>NUCLEOTIDE SEQUENCE</scope>
</reference>
<proteinExistence type="inferred from homology"/>
<dbReference type="PRINTS" id="PR01050">
    <property type="entry name" value="PYRUVTKNASE"/>
</dbReference>
<evidence type="ECO:0000256" key="5">
    <source>
        <dbReference type="ARBA" id="ARBA00022533"/>
    </source>
</evidence>
<evidence type="ECO:0000256" key="2">
    <source>
        <dbReference type="ARBA" id="ARBA00004997"/>
    </source>
</evidence>
<comment type="cofactor">
    <cofactor evidence="1">
        <name>K(+)</name>
        <dbReference type="ChEBI" id="CHEBI:29103"/>
    </cofactor>
</comment>
<dbReference type="AlphaFoldDB" id="G3IA08"/>
<evidence type="ECO:0000313" key="18">
    <source>
        <dbReference type="Ensembl" id="ENSCGRP00001012875.1"/>
    </source>
</evidence>
<reference evidence="19" key="1">
    <citation type="journal article" date="2011" name="Nat. Biotechnol.">
        <title>The genomic sequence of the Chinese hamster ovary (CHO)-K1 cell line.</title>
        <authorList>
            <person name="Xu X."/>
            <person name="Nagarajan H."/>
            <person name="Lewis N.E."/>
            <person name="Pan S."/>
            <person name="Cai Z."/>
            <person name="Liu X."/>
            <person name="Chen W."/>
            <person name="Xie M."/>
            <person name="Wang W."/>
            <person name="Hammond S."/>
            <person name="Andersen M.R."/>
            <person name="Neff N."/>
            <person name="Passarelli B."/>
            <person name="Koh W."/>
            <person name="Fan H.C."/>
            <person name="Wang J."/>
            <person name="Gui Y."/>
            <person name="Lee K.H."/>
            <person name="Betenbaugh M.J."/>
            <person name="Quake S.R."/>
            <person name="Famili I."/>
            <person name="Palsson B.O."/>
            <person name="Wang J."/>
        </authorList>
    </citation>
    <scope>NUCLEOTIDE SEQUENCE [LARGE SCALE GENOMIC DNA]</scope>
    <source>
        <strain evidence="19">CHO K1 cell line</strain>
    </source>
</reference>
<evidence type="ECO:0000256" key="15">
    <source>
        <dbReference type="RuleBase" id="RU000504"/>
    </source>
</evidence>
<evidence type="ECO:0000313" key="17">
    <source>
        <dbReference type="EMBL" id="EGV94698.1"/>
    </source>
</evidence>
<dbReference type="InterPro" id="IPR015813">
    <property type="entry name" value="Pyrv/PenolPyrv_kinase-like_dom"/>
</dbReference>
<dbReference type="EC" id="2.7.1.40" evidence="4 15"/>
<comment type="similarity">
    <text evidence="3 15">Belongs to the pyruvate kinase family.</text>
</comment>
<dbReference type="UniPathway" id="UPA00109">
    <property type="reaction ID" value="UER00188"/>
</dbReference>
<dbReference type="Pfam" id="PF00224">
    <property type="entry name" value="PK"/>
    <property type="match status" value="2"/>
</dbReference>
<dbReference type="Proteomes" id="UP000694386">
    <property type="component" value="Unplaced"/>
</dbReference>
<dbReference type="GO" id="GO:0000287">
    <property type="term" value="F:magnesium ion binding"/>
    <property type="evidence" value="ECO:0007669"/>
    <property type="project" value="InterPro"/>
</dbReference>
<evidence type="ECO:0000256" key="13">
    <source>
        <dbReference type="ARBA" id="ARBA00023317"/>
    </source>
</evidence>
<dbReference type="InterPro" id="IPR001697">
    <property type="entry name" value="Pyr_Knase"/>
</dbReference>
<evidence type="ECO:0000256" key="10">
    <source>
        <dbReference type="ARBA" id="ARBA00022840"/>
    </source>
</evidence>
<dbReference type="GO" id="GO:0030955">
    <property type="term" value="F:potassium ion binding"/>
    <property type="evidence" value="ECO:0007669"/>
    <property type="project" value="InterPro"/>
</dbReference>
<keyword evidence="13 17" id="KW-0670">Pyruvate</keyword>
<keyword evidence="12 15" id="KW-0324">Glycolysis</keyword>
<dbReference type="Ensembl" id="ENSCGRT00001017110.1">
    <property type="protein sequence ID" value="ENSCGRP00001012875.1"/>
    <property type="gene ID" value="ENSCGRG00001014173.1"/>
</dbReference>
<dbReference type="SUPFAM" id="SSF51621">
    <property type="entry name" value="Phosphoenolpyruvate/pyruvate domain"/>
    <property type="match status" value="1"/>
</dbReference>
<evidence type="ECO:0000256" key="3">
    <source>
        <dbReference type="ARBA" id="ARBA00008663"/>
    </source>
</evidence>
<evidence type="ECO:0000256" key="12">
    <source>
        <dbReference type="ARBA" id="ARBA00023152"/>
    </source>
</evidence>
<accession>G3IA08</accession>
<dbReference type="SUPFAM" id="SSF50800">
    <property type="entry name" value="PK beta-barrel domain-like"/>
    <property type="match status" value="1"/>
</dbReference>
<feature type="domain" description="Pyruvate kinase barrel" evidence="16">
    <location>
        <begin position="167"/>
        <end position="257"/>
    </location>
</feature>
<keyword evidence="6 15" id="KW-0808">Transferase</keyword>
<dbReference type="GO" id="GO:0016301">
    <property type="term" value="F:kinase activity"/>
    <property type="evidence" value="ECO:0007669"/>
    <property type="project" value="UniProtKB-KW"/>
</dbReference>
<dbReference type="Gene3D" id="2.40.33.10">
    <property type="entry name" value="PK beta-barrel domain-like"/>
    <property type="match status" value="1"/>
</dbReference>
<evidence type="ECO:0000256" key="1">
    <source>
        <dbReference type="ARBA" id="ARBA00001958"/>
    </source>
</evidence>
<dbReference type="EMBL" id="JH001658">
    <property type="protein sequence ID" value="EGV94698.1"/>
    <property type="molecule type" value="Genomic_DNA"/>
</dbReference>
<keyword evidence="8" id="KW-0547">Nucleotide-binding</keyword>
<dbReference type="PROSITE" id="PS00110">
    <property type="entry name" value="PYRUVATE_KINASE"/>
    <property type="match status" value="1"/>
</dbReference>
<dbReference type="FunFam" id="2.40.33.10:FF:000023">
    <property type="entry name" value="Pyruvate kinase PKM"/>
    <property type="match status" value="1"/>
</dbReference>
<keyword evidence="11 15" id="KW-0460">Magnesium</keyword>
<evidence type="ECO:0000259" key="16">
    <source>
        <dbReference type="Pfam" id="PF00224"/>
    </source>
</evidence>
<evidence type="ECO:0000256" key="7">
    <source>
        <dbReference type="ARBA" id="ARBA00022723"/>
    </source>
</evidence>
<keyword evidence="7" id="KW-0479">Metal-binding</keyword>
<dbReference type="PANTHER" id="PTHR11817">
    <property type="entry name" value="PYRUVATE KINASE"/>
    <property type="match status" value="1"/>
</dbReference>
<dbReference type="GO" id="GO:0005524">
    <property type="term" value="F:ATP binding"/>
    <property type="evidence" value="ECO:0007669"/>
    <property type="project" value="UniProtKB-KW"/>
</dbReference>
<dbReference type="PROSITE" id="PS50890">
    <property type="entry name" value="PUA"/>
    <property type="match status" value="1"/>
</dbReference>
<dbReference type="InterPro" id="IPR015806">
    <property type="entry name" value="Pyrv_Knase_insert_dom_sf"/>
</dbReference>
<keyword evidence="9 15" id="KW-0418">Kinase</keyword>
<dbReference type="Proteomes" id="UP000001075">
    <property type="component" value="Unassembled WGS sequence"/>
</dbReference>
<name>G3IA08_CRIGR</name>
<dbReference type="InterPro" id="IPR040442">
    <property type="entry name" value="Pyrv_kinase-like_dom_sf"/>
</dbReference>
<sequence>MADTFQEHMCRLDIDFAPIIAGNAGIICPASRSVEMLKGTMKSGMNVDHLNFSHGTQEYHAETVKNVHTATESFASDPILIFYRPVAVALDTKAPEIRTELIKDSSTAEVELKKGATLKITLDDGYMEKCDENILWLDYKMICKVVELGSKIYVDDRLISLQVKEKEKDIQDLKFGVEQEVDMVFASFVCQAAAVLEIRNILGKKGKNIKIISKIENHEGIRSFDEILEASDRIMVAPGDLGIEIPAKVFLAQKMMIG</sequence>
<dbReference type="InterPro" id="IPR015793">
    <property type="entry name" value="Pyrv_Knase_brl"/>
</dbReference>
<evidence type="ECO:0000256" key="4">
    <source>
        <dbReference type="ARBA" id="ARBA00012142"/>
    </source>
</evidence>
<dbReference type="STRING" id="10029.G3IA08"/>
<dbReference type="GO" id="GO:0004743">
    <property type="term" value="F:pyruvate kinase activity"/>
    <property type="evidence" value="ECO:0007669"/>
    <property type="project" value="UniProtKB-EC"/>
</dbReference>
<comment type="catalytic activity">
    <reaction evidence="14">
        <text>pyruvate + ATP = phosphoenolpyruvate + ADP + H(+)</text>
        <dbReference type="Rhea" id="RHEA:18157"/>
        <dbReference type="ChEBI" id="CHEBI:15361"/>
        <dbReference type="ChEBI" id="CHEBI:15378"/>
        <dbReference type="ChEBI" id="CHEBI:30616"/>
        <dbReference type="ChEBI" id="CHEBI:58702"/>
        <dbReference type="ChEBI" id="CHEBI:456216"/>
        <dbReference type="EC" id="2.7.1.40"/>
    </reaction>
    <physiologicalReaction direction="right-to-left" evidence="14">
        <dbReference type="Rhea" id="RHEA:18159"/>
    </physiologicalReaction>
</comment>
<evidence type="ECO:0000256" key="14">
    <source>
        <dbReference type="ARBA" id="ARBA00048967"/>
    </source>
</evidence>
<evidence type="ECO:0000256" key="11">
    <source>
        <dbReference type="ARBA" id="ARBA00022842"/>
    </source>
</evidence>
<dbReference type="InterPro" id="IPR011037">
    <property type="entry name" value="Pyrv_Knase-like_insert_dom_sf"/>
</dbReference>
<keyword evidence="10" id="KW-0067">ATP-binding</keyword>
<dbReference type="Gene3D" id="3.20.20.60">
    <property type="entry name" value="Phosphoenolpyruvate-binding domains"/>
    <property type="match status" value="2"/>
</dbReference>
<comment type="pathway">
    <text evidence="2 15">Carbohydrate degradation; glycolysis; pyruvate from D-glyceraldehyde 3-phosphate: step 5/5.</text>
</comment>
<evidence type="ECO:0000256" key="9">
    <source>
        <dbReference type="ARBA" id="ARBA00022777"/>
    </source>
</evidence>
<keyword evidence="5" id="KW-0021">Allosteric enzyme</keyword>
<evidence type="ECO:0000256" key="6">
    <source>
        <dbReference type="ARBA" id="ARBA00022679"/>
    </source>
</evidence>
<organism evidence="17 19">
    <name type="scientific">Cricetulus griseus</name>
    <name type="common">Chinese hamster</name>
    <name type="synonym">Cricetulus barabensis griseus</name>
    <dbReference type="NCBI Taxonomy" id="10029"/>
    <lineage>
        <taxon>Eukaryota</taxon>
        <taxon>Metazoa</taxon>
        <taxon>Chordata</taxon>
        <taxon>Craniata</taxon>
        <taxon>Vertebrata</taxon>
        <taxon>Euteleostomi</taxon>
        <taxon>Mammalia</taxon>
        <taxon>Eutheria</taxon>
        <taxon>Euarchontoglires</taxon>
        <taxon>Glires</taxon>
        <taxon>Rodentia</taxon>
        <taxon>Myomorpha</taxon>
        <taxon>Muroidea</taxon>
        <taxon>Cricetidae</taxon>
        <taxon>Cricetinae</taxon>
        <taxon>Cricetulus</taxon>
    </lineage>
</organism>
<gene>
    <name evidence="17" type="ORF">I79_020424</name>
</gene>
<dbReference type="InterPro" id="IPR018209">
    <property type="entry name" value="Pyrv_Knase_AS"/>
</dbReference>
<protein>
    <recommendedName>
        <fullName evidence="4 15">Pyruvate kinase</fullName>
        <ecNumber evidence="4 15">2.7.1.40</ecNumber>
    </recommendedName>
</protein>